<evidence type="ECO:0008006" key="3">
    <source>
        <dbReference type="Google" id="ProtNLM"/>
    </source>
</evidence>
<accession>A0A1Q9HND9</accession>
<sequence>MTKALSFALLSSSVLGGCSVYNTVQDVSMLMDYKVGNESIFNSEDGSQYIVSPHRDEAQQKVLACYQNSGVFSSTEEQPLRDVANEWLRINQPNMQATSSKNRSGVWEARTCYEFEYEAMPQPIGAYLDEETGNVVIVGEAAEK</sequence>
<dbReference type="PROSITE" id="PS51257">
    <property type="entry name" value="PROKAR_LIPOPROTEIN"/>
    <property type="match status" value="1"/>
</dbReference>
<evidence type="ECO:0000313" key="2">
    <source>
        <dbReference type="Proteomes" id="UP000186313"/>
    </source>
</evidence>
<organism evidence="1 2">
    <name type="scientific">Vibrio panuliri</name>
    <dbReference type="NCBI Taxonomy" id="1381081"/>
    <lineage>
        <taxon>Bacteria</taxon>
        <taxon>Pseudomonadati</taxon>
        <taxon>Pseudomonadota</taxon>
        <taxon>Gammaproteobacteria</taxon>
        <taxon>Vibrionales</taxon>
        <taxon>Vibrionaceae</taxon>
        <taxon>Vibrio</taxon>
    </lineage>
</organism>
<evidence type="ECO:0000313" key="1">
    <source>
        <dbReference type="EMBL" id="OLQ92324.1"/>
    </source>
</evidence>
<gene>
    <name evidence="1" type="ORF">BIY22_16045</name>
</gene>
<dbReference type="EMBL" id="MJMJ01000004">
    <property type="protein sequence ID" value="OLQ92324.1"/>
    <property type="molecule type" value="Genomic_DNA"/>
</dbReference>
<dbReference type="Proteomes" id="UP000186313">
    <property type="component" value="Unassembled WGS sequence"/>
</dbReference>
<name>A0A1Q9HND9_9VIBR</name>
<comment type="caution">
    <text evidence="1">The sequence shown here is derived from an EMBL/GenBank/DDBJ whole genome shotgun (WGS) entry which is preliminary data.</text>
</comment>
<reference evidence="1 2" key="1">
    <citation type="submission" date="2016-09" db="EMBL/GenBank/DDBJ databases">
        <title>Genomic Taxonomy of the Vibrionaceae.</title>
        <authorList>
            <person name="Gonzalez-Castillo A."/>
            <person name="Gomez-Gil B."/>
            <person name="Enciso-Ibarra K."/>
        </authorList>
    </citation>
    <scope>NUCLEOTIDE SEQUENCE [LARGE SCALE GENOMIC DNA]</scope>
    <source>
        <strain evidence="1 2">CAIM 703</strain>
    </source>
</reference>
<proteinExistence type="predicted"/>
<dbReference type="AlphaFoldDB" id="A0A1Q9HND9"/>
<protein>
    <recommendedName>
        <fullName evidence="3">Lipoprotein</fullName>
    </recommendedName>
</protein>